<evidence type="ECO:0000256" key="1">
    <source>
        <dbReference type="SAM" id="MobiDB-lite"/>
    </source>
</evidence>
<gene>
    <name evidence="2" type="ORF">GCM10010517_44580</name>
</gene>
<feature type="region of interest" description="Disordered" evidence="1">
    <location>
        <begin position="55"/>
        <end position="74"/>
    </location>
</feature>
<accession>A0ABP6IKP8</accession>
<feature type="region of interest" description="Disordered" evidence="1">
    <location>
        <begin position="94"/>
        <end position="115"/>
    </location>
</feature>
<proteinExistence type="predicted"/>
<comment type="caution">
    <text evidence="2">The sequence shown here is derived from an EMBL/GenBank/DDBJ whole genome shotgun (WGS) entry which is preliminary data.</text>
</comment>
<feature type="region of interest" description="Disordered" evidence="1">
    <location>
        <begin position="6"/>
        <end position="50"/>
    </location>
</feature>
<sequence length="115" mass="11897">MICTVPANESGIRRYPGRGVLGQGPISRQHGRPSRKTPERSEGVDLEGRQATAIVATPSTPAGDRPHLGEGQLIGGAGGAECDLIVSMTMQRATTGGMRHAGGQGRKAGPLQTSR</sequence>
<reference evidence="3" key="1">
    <citation type="journal article" date="2019" name="Int. J. Syst. Evol. Microbiol.">
        <title>The Global Catalogue of Microorganisms (GCM) 10K type strain sequencing project: providing services to taxonomists for standard genome sequencing and annotation.</title>
        <authorList>
            <consortium name="The Broad Institute Genomics Platform"/>
            <consortium name="The Broad Institute Genome Sequencing Center for Infectious Disease"/>
            <person name="Wu L."/>
            <person name="Ma J."/>
        </authorList>
    </citation>
    <scope>NUCLEOTIDE SEQUENCE [LARGE SCALE GENOMIC DNA]</scope>
    <source>
        <strain evidence="3">JCM 6242</strain>
    </source>
</reference>
<keyword evidence="3" id="KW-1185">Reference proteome</keyword>
<organism evidence="2 3">
    <name type="scientific">Streptosporangium fragile</name>
    <dbReference type="NCBI Taxonomy" id="46186"/>
    <lineage>
        <taxon>Bacteria</taxon>
        <taxon>Bacillati</taxon>
        <taxon>Actinomycetota</taxon>
        <taxon>Actinomycetes</taxon>
        <taxon>Streptosporangiales</taxon>
        <taxon>Streptosporangiaceae</taxon>
        <taxon>Streptosporangium</taxon>
    </lineage>
</organism>
<evidence type="ECO:0000313" key="2">
    <source>
        <dbReference type="EMBL" id="GAA2881590.1"/>
    </source>
</evidence>
<name>A0ABP6IKP8_9ACTN</name>
<feature type="compositionally biased region" description="Basic and acidic residues" evidence="1">
    <location>
        <begin position="36"/>
        <end position="48"/>
    </location>
</feature>
<dbReference type="EMBL" id="BAAAVI010000032">
    <property type="protein sequence ID" value="GAA2881590.1"/>
    <property type="molecule type" value="Genomic_DNA"/>
</dbReference>
<dbReference type="Proteomes" id="UP001500831">
    <property type="component" value="Unassembled WGS sequence"/>
</dbReference>
<protein>
    <submittedName>
        <fullName evidence="2">Uncharacterized protein</fullName>
    </submittedName>
</protein>
<evidence type="ECO:0000313" key="3">
    <source>
        <dbReference type="Proteomes" id="UP001500831"/>
    </source>
</evidence>